<accession>A0A1U7NUV2</accession>
<reference evidence="1 2" key="1">
    <citation type="submission" date="2017-01" db="EMBL/GenBank/DDBJ databases">
        <title>Genome Analysis of Deinococcus marmoris KOPRI26562.</title>
        <authorList>
            <person name="Kim J.H."/>
            <person name="Oh H.-M."/>
        </authorList>
    </citation>
    <scope>NUCLEOTIDE SEQUENCE [LARGE SCALE GENOMIC DNA]</scope>
    <source>
        <strain evidence="1 2">KOPRI26562</strain>
    </source>
</reference>
<evidence type="ECO:0000313" key="2">
    <source>
        <dbReference type="Proteomes" id="UP000186607"/>
    </source>
</evidence>
<dbReference type="Proteomes" id="UP000186607">
    <property type="component" value="Unassembled WGS sequence"/>
</dbReference>
<name>A0A1U7NUV2_9DEIO</name>
<organism evidence="1 2">
    <name type="scientific">Deinococcus marmoris</name>
    <dbReference type="NCBI Taxonomy" id="249408"/>
    <lineage>
        <taxon>Bacteria</taxon>
        <taxon>Thermotogati</taxon>
        <taxon>Deinococcota</taxon>
        <taxon>Deinococci</taxon>
        <taxon>Deinococcales</taxon>
        <taxon>Deinococcaceae</taxon>
        <taxon>Deinococcus</taxon>
    </lineage>
</organism>
<protein>
    <submittedName>
        <fullName evidence="1">Uncharacterized protein</fullName>
    </submittedName>
</protein>
<dbReference type="AlphaFoldDB" id="A0A1U7NUV2"/>
<evidence type="ECO:0000313" key="1">
    <source>
        <dbReference type="EMBL" id="OLV16685.1"/>
    </source>
</evidence>
<keyword evidence="2" id="KW-1185">Reference proteome</keyword>
<gene>
    <name evidence="1" type="ORF">BOO71_0011080</name>
</gene>
<sequence>MIDTRLRFQTVQCQCALPHALTPTNGNEVRRGISINPLERAELMAAADEWWRHT</sequence>
<dbReference type="EMBL" id="MSTI01000134">
    <property type="protein sequence ID" value="OLV16685.1"/>
    <property type="molecule type" value="Genomic_DNA"/>
</dbReference>
<proteinExistence type="predicted"/>
<comment type="caution">
    <text evidence="1">The sequence shown here is derived from an EMBL/GenBank/DDBJ whole genome shotgun (WGS) entry which is preliminary data.</text>
</comment>